<dbReference type="PROSITE" id="PS51202">
    <property type="entry name" value="RCK_C"/>
    <property type="match status" value="1"/>
</dbReference>
<evidence type="ECO:0000259" key="4">
    <source>
        <dbReference type="PROSITE" id="PS51202"/>
    </source>
</evidence>
<protein>
    <submittedName>
        <fullName evidence="5">K+ transport system, NAD-binding component</fullName>
    </submittedName>
</protein>
<keyword evidence="2" id="KW-0472">Membrane</keyword>
<feature type="domain" description="RCK N-terminal" evidence="3">
    <location>
        <begin position="117"/>
        <end position="235"/>
    </location>
</feature>
<dbReference type="InterPro" id="IPR013099">
    <property type="entry name" value="K_chnl_dom"/>
</dbReference>
<name>A0A653A515_9BACT</name>
<evidence type="ECO:0000256" key="1">
    <source>
        <dbReference type="ARBA" id="ARBA00004651"/>
    </source>
</evidence>
<evidence type="ECO:0000313" key="5">
    <source>
        <dbReference type="EMBL" id="VBB43064.1"/>
    </source>
</evidence>
<dbReference type="PANTHER" id="PTHR43833">
    <property type="entry name" value="POTASSIUM CHANNEL PROTEIN 2-RELATED-RELATED"/>
    <property type="match status" value="1"/>
</dbReference>
<dbReference type="SUPFAM" id="SSF81324">
    <property type="entry name" value="Voltage-gated potassium channels"/>
    <property type="match status" value="1"/>
</dbReference>
<dbReference type="InterPro" id="IPR036721">
    <property type="entry name" value="RCK_C_sf"/>
</dbReference>
<dbReference type="GO" id="GO:0005886">
    <property type="term" value="C:plasma membrane"/>
    <property type="evidence" value="ECO:0007669"/>
    <property type="project" value="UniProtKB-SubCell"/>
</dbReference>
<proteinExistence type="predicted"/>
<keyword evidence="2" id="KW-0812">Transmembrane</keyword>
<feature type="transmembrane region" description="Helical" evidence="2">
    <location>
        <begin position="71"/>
        <end position="96"/>
    </location>
</feature>
<gene>
    <name evidence="5" type="ORF">TRIP_D110004</name>
</gene>
<sequence>MSEYQKFQQTSNKAIRTGVLLLFSILIIGTAGYMSLEGLSFLDGLYMSVITISTVGFKEVGNHEFDAVGKVFTIFLILISLGTLAYIGSTLIRFIVDGELKHYLKLHKVDKKIQQLKNHVIVVGYGRNGEQAVTELRENNVDCVVIEKRENVIARIEEDNSLLYIKGDATQEDILEKARVRDAKAIIITLPEDADNVFVVLSVRSLSKNMVIISRASEMRSVKKLRLAGANNVIMPELIGGQQMAKLVHQPDIVEFLDSVLLQKSKDVQLVEISCENLSKSFDGKSIGDLKIREHSGANIVGIKSANMKYIFNPDPTTILTNEIKLFVLGNPEQIANLKNWLEFGK</sequence>
<evidence type="ECO:0000259" key="3">
    <source>
        <dbReference type="PROSITE" id="PS51201"/>
    </source>
</evidence>
<dbReference type="PROSITE" id="PS51201">
    <property type="entry name" value="RCK_N"/>
    <property type="match status" value="1"/>
</dbReference>
<dbReference type="InterPro" id="IPR003148">
    <property type="entry name" value="RCK_N"/>
</dbReference>
<dbReference type="InterPro" id="IPR050721">
    <property type="entry name" value="Trk_Ktr_HKT_K-transport"/>
</dbReference>
<dbReference type="Gene3D" id="3.40.50.720">
    <property type="entry name" value="NAD(P)-binding Rossmann-like Domain"/>
    <property type="match status" value="1"/>
</dbReference>
<reference evidence="5" key="1">
    <citation type="submission" date="2018-07" db="EMBL/GenBank/DDBJ databases">
        <authorList>
            <consortium name="Genoscope - CEA"/>
            <person name="William W."/>
        </authorList>
    </citation>
    <scope>NUCLEOTIDE SEQUENCE</scope>
    <source>
        <strain evidence="5">IK1</strain>
    </source>
</reference>
<dbReference type="AlphaFoldDB" id="A0A653A515"/>
<dbReference type="SUPFAM" id="SSF116726">
    <property type="entry name" value="TrkA C-terminal domain-like"/>
    <property type="match status" value="1"/>
</dbReference>
<dbReference type="GO" id="GO:0006813">
    <property type="term" value="P:potassium ion transport"/>
    <property type="evidence" value="ECO:0007669"/>
    <property type="project" value="InterPro"/>
</dbReference>
<feature type="domain" description="RCK C-terminal" evidence="4">
    <location>
        <begin position="257"/>
        <end position="344"/>
    </location>
</feature>
<keyword evidence="2" id="KW-1133">Transmembrane helix</keyword>
<dbReference type="PANTHER" id="PTHR43833:SF9">
    <property type="entry name" value="POTASSIUM CHANNEL PROTEIN YUGO-RELATED"/>
    <property type="match status" value="1"/>
</dbReference>
<feature type="transmembrane region" description="Helical" evidence="2">
    <location>
        <begin position="14"/>
        <end position="36"/>
    </location>
</feature>
<dbReference type="GO" id="GO:0008324">
    <property type="term" value="F:monoatomic cation transmembrane transporter activity"/>
    <property type="evidence" value="ECO:0007669"/>
    <property type="project" value="InterPro"/>
</dbReference>
<accession>A0A653A515</accession>
<comment type="subcellular location">
    <subcellularLocation>
        <location evidence="1">Cell membrane</location>
        <topology evidence="1">Multi-pass membrane protein</topology>
    </subcellularLocation>
</comment>
<dbReference type="SUPFAM" id="SSF51735">
    <property type="entry name" value="NAD(P)-binding Rossmann-fold domains"/>
    <property type="match status" value="1"/>
</dbReference>
<dbReference type="Pfam" id="PF02254">
    <property type="entry name" value="TrkA_N"/>
    <property type="match status" value="1"/>
</dbReference>
<evidence type="ECO:0000256" key="2">
    <source>
        <dbReference type="SAM" id="Phobius"/>
    </source>
</evidence>
<dbReference type="Pfam" id="PF02080">
    <property type="entry name" value="TrkA_C"/>
    <property type="match status" value="1"/>
</dbReference>
<dbReference type="InterPro" id="IPR036291">
    <property type="entry name" value="NAD(P)-bd_dom_sf"/>
</dbReference>
<dbReference type="Gene3D" id="1.10.287.70">
    <property type="match status" value="1"/>
</dbReference>
<dbReference type="EMBL" id="UPXZ01000003">
    <property type="protein sequence ID" value="VBB43064.1"/>
    <property type="molecule type" value="Genomic_DNA"/>
</dbReference>
<dbReference type="Gene3D" id="3.30.70.1450">
    <property type="entry name" value="Regulator of K+ conductance, C-terminal domain"/>
    <property type="match status" value="1"/>
</dbReference>
<dbReference type="InterPro" id="IPR006037">
    <property type="entry name" value="RCK_C"/>
</dbReference>
<organism evidence="5">
    <name type="scientific">uncultured Paludibacter sp</name>
    <dbReference type="NCBI Taxonomy" id="497635"/>
    <lineage>
        <taxon>Bacteria</taxon>
        <taxon>Pseudomonadati</taxon>
        <taxon>Bacteroidota</taxon>
        <taxon>Bacteroidia</taxon>
        <taxon>Bacteroidales</taxon>
        <taxon>Paludibacteraceae</taxon>
        <taxon>Paludibacter</taxon>
        <taxon>environmental samples</taxon>
    </lineage>
</organism>
<dbReference type="Pfam" id="PF07885">
    <property type="entry name" value="Ion_trans_2"/>
    <property type="match status" value="1"/>
</dbReference>